<organism evidence="3 4">
    <name type="scientific">Rhizobium multihospitium</name>
    <dbReference type="NCBI Taxonomy" id="410764"/>
    <lineage>
        <taxon>Bacteria</taxon>
        <taxon>Pseudomonadati</taxon>
        <taxon>Pseudomonadota</taxon>
        <taxon>Alphaproteobacteria</taxon>
        <taxon>Hyphomicrobiales</taxon>
        <taxon>Rhizobiaceae</taxon>
        <taxon>Rhizobium/Agrobacterium group</taxon>
        <taxon>Rhizobium</taxon>
    </lineage>
</organism>
<gene>
    <name evidence="3" type="ORF">GA0061103_3507</name>
</gene>
<dbReference type="AlphaFoldDB" id="A0A1C3VCN3"/>
<dbReference type="Gene3D" id="3.40.50.150">
    <property type="entry name" value="Vaccinia Virus protein VP39"/>
    <property type="match status" value="1"/>
</dbReference>
<reference evidence="4" key="1">
    <citation type="submission" date="2016-08" db="EMBL/GenBank/DDBJ databases">
        <authorList>
            <person name="Varghese N."/>
            <person name="Submissions Spin"/>
        </authorList>
    </citation>
    <scope>NUCLEOTIDE SEQUENCE [LARGE SCALE GENOMIC DNA]</scope>
    <source>
        <strain evidence="4">HAMBI 2975</strain>
    </source>
</reference>
<dbReference type="SUPFAM" id="SSF53335">
    <property type="entry name" value="S-adenosyl-L-methionine-dependent methyltransferases"/>
    <property type="match status" value="1"/>
</dbReference>
<dbReference type="Proteomes" id="UP000199101">
    <property type="component" value="Unassembled WGS sequence"/>
</dbReference>
<evidence type="ECO:0000256" key="1">
    <source>
        <dbReference type="ARBA" id="ARBA00022603"/>
    </source>
</evidence>
<dbReference type="GO" id="GO:0016279">
    <property type="term" value="F:protein-lysine N-methyltransferase activity"/>
    <property type="evidence" value="ECO:0007669"/>
    <property type="project" value="TreeGrafter"/>
</dbReference>
<dbReference type="InterPro" id="IPR050078">
    <property type="entry name" value="Ribosomal_L11_MeTrfase_PrmA"/>
</dbReference>
<dbReference type="Pfam" id="PF06325">
    <property type="entry name" value="PrmA"/>
    <property type="match status" value="1"/>
</dbReference>
<keyword evidence="2" id="KW-0808">Transferase</keyword>
<sequence>MPEMRDQIQSRAALEQIRAILLQEWDPSGIRDVQGPRDEYENYADEILVILSTREATAETIAAHLLQIAADHMALRRTPALTALCMRTAMHLMRIPAKHRRGTVQNSGAVDPMSQDWVRRFIAANLPVLPVPGIPEIRLHKAGPQSGLRHLAERDPQFGSPYWAHYWSGGLVLARYLLDRPESVSGRDVLDLGAGSGIVGIAAAKAGAAKVYAADVDPYAISAIELNTTLNDVVIDAIRADLTKGDPPEVDVICVGDLFYDAALAENVIAFLDRCLAQGVAILIGDPWRAHLPTARLRLLAEYAVSDFGKDTASTGPAGVFAFE</sequence>
<evidence type="ECO:0000256" key="2">
    <source>
        <dbReference type="ARBA" id="ARBA00022679"/>
    </source>
</evidence>
<dbReference type="GO" id="GO:0032259">
    <property type="term" value="P:methylation"/>
    <property type="evidence" value="ECO:0007669"/>
    <property type="project" value="UniProtKB-KW"/>
</dbReference>
<name>A0A1C3VCN3_9HYPH</name>
<dbReference type="PANTHER" id="PTHR43648">
    <property type="entry name" value="ELECTRON TRANSFER FLAVOPROTEIN BETA SUBUNIT LYSINE METHYLTRANSFERASE"/>
    <property type="match status" value="1"/>
</dbReference>
<keyword evidence="4" id="KW-1185">Reference proteome</keyword>
<dbReference type="STRING" id="410764.GA0061103_3507"/>
<accession>A0A1C3VCN3</accession>
<protein>
    <submittedName>
        <fullName evidence="3">Predicted nicotinamide N-methyase</fullName>
    </submittedName>
</protein>
<dbReference type="InterPro" id="IPR029063">
    <property type="entry name" value="SAM-dependent_MTases_sf"/>
</dbReference>
<evidence type="ECO:0000313" key="4">
    <source>
        <dbReference type="Proteomes" id="UP000199101"/>
    </source>
</evidence>
<keyword evidence="1" id="KW-0489">Methyltransferase</keyword>
<dbReference type="PANTHER" id="PTHR43648:SF1">
    <property type="entry name" value="ELECTRON TRANSFER FLAVOPROTEIN BETA SUBUNIT LYSINE METHYLTRANSFERASE"/>
    <property type="match status" value="1"/>
</dbReference>
<proteinExistence type="predicted"/>
<dbReference type="EMBL" id="FMAG01000003">
    <property type="protein sequence ID" value="SCB25441.1"/>
    <property type="molecule type" value="Genomic_DNA"/>
</dbReference>
<evidence type="ECO:0000313" key="3">
    <source>
        <dbReference type="EMBL" id="SCB25441.1"/>
    </source>
</evidence>